<accession>A0A0C2ZQQ1</accession>
<keyword evidence="2" id="KW-1185">Reference proteome</keyword>
<reference evidence="1 2" key="1">
    <citation type="submission" date="2014-04" db="EMBL/GenBank/DDBJ databases">
        <authorList>
            <consortium name="DOE Joint Genome Institute"/>
            <person name="Kuo A."/>
            <person name="Kohler A."/>
            <person name="Nagy L.G."/>
            <person name="Floudas D."/>
            <person name="Copeland A."/>
            <person name="Barry K.W."/>
            <person name="Cichocki N."/>
            <person name="Veneault-Fourrey C."/>
            <person name="LaButti K."/>
            <person name="Lindquist E.A."/>
            <person name="Lipzen A."/>
            <person name="Lundell T."/>
            <person name="Morin E."/>
            <person name="Murat C."/>
            <person name="Sun H."/>
            <person name="Tunlid A."/>
            <person name="Henrissat B."/>
            <person name="Grigoriev I.V."/>
            <person name="Hibbett D.S."/>
            <person name="Martin F."/>
            <person name="Nordberg H.P."/>
            <person name="Cantor M.N."/>
            <person name="Hua S.X."/>
        </authorList>
    </citation>
    <scope>NUCLEOTIDE SEQUENCE [LARGE SCALE GENOMIC DNA]</scope>
    <source>
        <strain evidence="1 2">Foug A</strain>
    </source>
</reference>
<proteinExistence type="predicted"/>
<sequence length="238" mass="26267">MHANSLVTPLQFRNCIFEEALFNNLPDLAAVCAAIGSSVLAQAGRALISSTQCCHQTHILYVHHESQRGCPPWQVCSLSRSVTCSSFEPEHPNLPNWQSALGVYEQQAGTDCNLSVYLQGSSALLTLSPSLHAPPLKIPYLWMWSYRTHAVVEIVHAVDIAASMHRRYIQALPTGLCSSTGLPLHPIQMHPLAKVIRDLQIRWCHLLWSSSRPGSSSKLCAPPGTSIPKTLMFLMWPP</sequence>
<dbReference type="AlphaFoldDB" id="A0A0C2ZQQ1"/>
<dbReference type="EMBL" id="KN822144">
    <property type="protein sequence ID" value="KIM54942.1"/>
    <property type="molecule type" value="Genomic_DNA"/>
</dbReference>
<dbReference type="Proteomes" id="UP000053989">
    <property type="component" value="Unassembled WGS sequence"/>
</dbReference>
<gene>
    <name evidence="1" type="ORF">SCLCIDRAFT_334673</name>
</gene>
<reference evidence="2" key="2">
    <citation type="submission" date="2015-01" db="EMBL/GenBank/DDBJ databases">
        <title>Evolutionary Origins and Diversification of the Mycorrhizal Mutualists.</title>
        <authorList>
            <consortium name="DOE Joint Genome Institute"/>
            <consortium name="Mycorrhizal Genomics Consortium"/>
            <person name="Kohler A."/>
            <person name="Kuo A."/>
            <person name="Nagy L.G."/>
            <person name="Floudas D."/>
            <person name="Copeland A."/>
            <person name="Barry K.W."/>
            <person name="Cichocki N."/>
            <person name="Veneault-Fourrey C."/>
            <person name="LaButti K."/>
            <person name="Lindquist E.A."/>
            <person name="Lipzen A."/>
            <person name="Lundell T."/>
            <person name="Morin E."/>
            <person name="Murat C."/>
            <person name="Riley R."/>
            <person name="Ohm R."/>
            <person name="Sun H."/>
            <person name="Tunlid A."/>
            <person name="Henrissat B."/>
            <person name="Grigoriev I.V."/>
            <person name="Hibbett D.S."/>
            <person name="Martin F."/>
        </authorList>
    </citation>
    <scope>NUCLEOTIDE SEQUENCE [LARGE SCALE GENOMIC DNA]</scope>
    <source>
        <strain evidence="2">Foug A</strain>
    </source>
</reference>
<protein>
    <submittedName>
        <fullName evidence="1">Uncharacterized protein</fullName>
    </submittedName>
</protein>
<evidence type="ECO:0000313" key="2">
    <source>
        <dbReference type="Proteomes" id="UP000053989"/>
    </source>
</evidence>
<dbReference type="InParanoid" id="A0A0C2ZQQ1"/>
<name>A0A0C2ZQQ1_9AGAM</name>
<evidence type="ECO:0000313" key="1">
    <source>
        <dbReference type="EMBL" id="KIM54942.1"/>
    </source>
</evidence>
<organism evidence="1 2">
    <name type="scientific">Scleroderma citrinum Foug A</name>
    <dbReference type="NCBI Taxonomy" id="1036808"/>
    <lineage>
        <taxon>Eukaryota</taxon>
        <taxon>Fungi</taxon>
        <taxon>Dikarya</taxon>
        <taxon>Basidiomycota</taxon>
        <taxon>Agaricomycotina</taxon>
        <taxon>Agaricomycetes</taxon>
        <taxon>Agaricomycetidae</taxon>
        <taxon>Boletales</taxon>
        <taxon>Sclerodermatineae</taxon>
        <taxon>Sclerodermataceae</taxon>
        <taxon>Scleroderma</taxon>
    </lineage>
</organism>
<dbReference type="HOGENOM" id="CLU_1166433_0_0_1"/>